<dbReference type="PANTHER" id="PTHR31781">
    <property type="entry name" value="UNC80"/>
    <property type="match status" value="1"/>
</dbReference>
<protein>
    <submittedName>
        <fullName evidence="2">Protein unc-80-like</fullName>
    </submittedName>
</protein>
<keyword evidence="3" id="KW-1185">Reference proteome</keyword>
<dbReference type="AlphaFoldDB" id="A0A1V9XIC4"/>
<sequence>MIVSGAVMKVEETSAEVAQVATPRMELAVYPVNNNMSAESELSAHHLFADVVLRVIKHLGCPHGCGEGHRQGNADEVRARAQEILMKLHDDNEKAFAKFVRDMTVNRGLSEIVDMYHSLLGFCQNSTSLLSPTTQMKRISTSTAASTPTIVVDHDESCSAPQPPRIRRPGSFYPTTKTRAS</sequence>
<dbReference type="GO" id="GO:0030424">
    <property type="term" value="C:axon"/>
    <property type="evidence" value="ECO:0007669"/>
    <property type="project" value="TreeGrafter"/>
</dbReference>
<feature type="region of interest" description="Disordered" evidence="1">
    <location>
        <begin position="145"/>
        <end position="181"/>
    </location>
</feature>
<evidence type="ECO:0000256" key="1">
    <source>
        <dbReference type="SAM" id="MobiDB-lite"/>
    </source>
</evidence>
<dbReference type="OrthoDB" id="5584001at2759"/>
<dbReference type="InParanoid" id="A0A1V9XIC4"/>
<evidence type="ECO:0000313" key="3">
    <source>
        <dbReference type="Proteomes" id="UP000192247"/>
    </source>
</evidence>
<proteinExistence type="predicted"/>
<accession>A0A1V9XIC4</accession>
<name>A0A1V9XIC4_9ACAR</name>
<dbReference type="EMBL" id="MNPL01010490">
    <property type="protein sequence ID" value="OQR73102.1"/>
    <property type="molecule type" value="Genomic_DNA"/>
</dbReference>
<dbReference type="GO" id="GO:0034703">
    <property type="term" value="C:cation channel complex"/>
    <property type="evidence" value="ECO:0007669"/>
    <property type="project" value="TreeGrafter"/>
</dbReference>
<comment type="caution">
    <text evidence="2">The sequence shown here is derived from an EMBL/GenBank/DDBJ whole genome shotgun (WGS) entry which is preliminary data.</text>
</comment>
<reference evidence="2 3" key="1">
    <citation type="journal article" date="2017" name="Gigascience">
        <title>Draft genome of the honey bee ectoparasitic mite, Tropilaelaps mercedesae, is shaped by the parasitic life history.</title>
        <authorList>
            <person name="Dong X."/>
            <person name="Armstrong S.D."/>
            <person name="Xia D."/>
            <person name="Makepeace B.L."/>
            <person name="Darby A.C."/>
            <person name="Kadowaki T."/>
        </authorList>
    </citation>
    <scope>NUCLEOTIDE SEQUENCE [LARGE SCALE GENOMIC DNA]</scope>
    <source>
        <strain evidence="2">Wuxi-XJTLU</strain>
    </source>
</reference>
<gene>
    <name evidence="2" type="ORF">BIW11_03648</name>
</gene>
<dbReference type="GO" id="GO:0005261">
    <property type="term" value="F:monoatomic cation channel activity"/>
    <property type="evidence" value="ECO:0007669"/>
    <property type="project" value="TreeGrafter"/>
</dbReference>
<dbReference type="GO" id="GO:0055080">
    <property type="term" value="P:monoatomic cation homeostasis"/>
    <property type="evidence" value="ECO:0007669"/>
    <property type="project" value="TreeGrafter"/>
</dbReference>
<dbReference type="PANTHER" id="PTHR31781:SF1">
    <property type="entry name" value="PROTEIN UNC-80 HOMOLOG"/>
    <property type="match status" value="1"/>
</dbReference>
<evidence type="ECO:0000313" key="2">
    <source>
        <dbReference type="EMBL" id="OQR73102.1"/>
    </source>
</evidence>
<organism evidence="2 3">
    <name type="scientific">Tropilaelaps mercedesae</name>
    <dbReference type="NCBI Taxonomy" id="418985"/>
    <lineage>
        <taxon>Eukaryota</taxon>
        <taxon>Metazoa</taxon>
        <taxon>Ecdysozoa</taxon>
        <taxon>Arthropoda</taxon>
        <taxon>Chelicerata</taxon>
        <taxon>Arachnida</taxon>
        <taxon>Acari</taxon>
        <taxon>Parasitiformes</taxon>
        <taxon>Mesostigmata</taxon>
        <taxon>Gamasina</taxon>
        <taxon>Dermanyssoidea</taxon>
        <taxon>Laelapidae</taxon>
        <taxon>Tropilaelaps</taxon>
    </lineage>
</organism>
<dbReference type="Proteomes" id="UP000192247">
    <property type="component" value="Unassembled WGS sequence"/>
</dbReference>